<dbReference type="AlphaFoldDB" id="A0A225VU78"/>
<evidence type="ECO:0000313" key="2">
    <source>
        <dbReference type="Proteomes" id="UP000198211"/>
    </source>
</evidence>
<dbReference type="STRING" id="4795.A0A225VU78"/>
<name>A0A225VU78_9STRA</name>
<dbReference type="EMBL" id="NBNE01003055">
    <property type="protein sequence ID" value="OWZ08694.1"/>
    <property type="molecule type" value="Genomic_DNA"/>
</dbReference>
<protein>
    <submittedName>
        <fullName evidence="1">Copia type Polyprotein</fullName>
    </submittedName>
</protein>
<gene>
    <name evidence="1" type="ORF">PHMEG_00018724</name>
</gene>
<dbReference type="Proteomes" id="UP000198211">
    <property type="component" value="Unassembled WGS sequence"/>
</dbReference>
<dbReference type="CDD" id="cd09272">
    <property type="entry name" value="RNase_HI_RT_Ty1"/>
    <property type="match status" value="1"/>
</dbReference>
<dbReference type="OrthoDB" id="119838at2759"/>
<reference evidence="2" key="1">
    <citation type="submission" date="2017-03" db="EMBL/GenBank/DDBJ databases">
        <title>Phytopthora megakarya and P. palmivora, two closely related causual agents of cacao black pod achieved similar genome size and gene model numbers by different mechanisms.</title>
        <authorList>
            <person name="Ali S."/>
            <person name="Shao J."/>
            <person name="Larry D.J."/>
            <person name="Kronmiller B."/>
            <person name="Shen D."/>
            <person name="Strem M.D."/>
            <person name="Melnick R.L."/>
            <person name="Guiltinan M.J."/>
            <person name="Tyler B.M."/>
            <person name="Meinhardt L.W."/>
            <person name="Bailey B.A."/>
        </authorList>
    </citation>
    <scope>NUCLEOTIDE SEQUENCE [LARGE SCALE GENOMIC DNA]</scope>
    <source>
        <strain evidence="2">zdho120</strain>
    </source>
</reference>
<keyword evidence="2" id="KW-1185">Reference proteome</keyword>
<comment type="caution">
    <text evidence="1">The sequence shown here is derived from an EMBL/GenBank/DDBJ whole genome shotgun (WGS) entry which is preliminary data.</text>
</comment>
<sequence length="94" mass="11283">MDNESARKLAKNPEFHRRTKHIDVRHHFIRERIEKRQIEVSHIAGANNVVDIFTKYLPRVKFEKHRRTMGYCRNWSMKTRLAIPSATKPTSRWG</sequence>
<organism evidence="1 2">
    <name type="scientific">Phytophthora megakarya</name>
    <dbReference type="NCBI Taxonomy" id="4795"/>
    <lineage>
        <taxon>Eukaryota</taxon>
        <taxon>Sar</taxon>
        <taxon>Stramenopiles</taxon>
        <taxon>Oomycota</taxon>
        <taxon>Peronosporomycetes</taxon>
        <taxon>Peronosporales</taxon>
        <taxon>Peronosporaceae</taxon>
        <taxon>Phytophthora</taxon>
    </lineage>
</organism>
<evidence type="ECO:0000313" key="1">
    <source>
        <dbReference type="EMBL" id="OWZ08694.1"/>
    </source>
</evidence>
<accession>A0A225VU78</accession>
<proteinExistence type="predicted"/>